<dbReference type="Proteomes" id="UP000688137">
    <property type="component" value="Unassembled WGS sequence"/>
</dbReference>
<dbReference type="AlphaFoldDB" id="A0A8S1L7D6"/>
<organism evidence="1 2">
    <name type="scientific">Paramecium primaurelia</name>
    <dbReference type="NCBI Taxonomy" id="5886"/>
    <lineage>
        <taxon>Eukaryota</taxon>
        <taxon>Sar</taxon>
        <taxon>Alveolata</taxon>
        <taxon>Ciliophora</taxon>
        <taxon>Intramacronucleata</taxon>
        <taxon>Oligohymenophorea</taxon>
        <taxon>Peniculida</taxon>
        <taxon>Parameciidae</taxon>
        <taxon>Paramecium</taxon>
    </lineage>
</organism>
<dbReference type="EMBL" id="CAJJDM010000033">
    <property type="protein sequence ID" value="CAD8063339.1"/>
    <property type="molecule type" value="Genomic_DNA"/>
</dbReference>
<comment type="caution">
    <text evidence="1">The sequence shown here is derived from an EMBL/GenBank/DDBJ whole genome shotgun (WGS) entry which is preliminary data.</text>
</comment>
<name>A0A8S1L7D6_PARPR</name>
<accession>A0A8S1L7D6</accession>
<gene>
    <name evidence="1" type="ORF">PPRIM_AZ9-3.1.T0340271</name>
</gene>
<evidence type="ECO:0000313" key="1">
    <source>
        <dbReference type="EMBL" id="CAD8063339.1"/>
    </source>
</evidence>
<sequence>MHDEISNFFETGNQYLFTQKQLHKKIFNSIIFFDHQEKLNDQQIAMNISLVFHSPYNPKISSNNIQLNVNLSLIESIYELLPK</sequence>
<protein>
    <submittedName>
        <fullName evidence="1">Uncharacterized protein</fullName>
    </submittedName>
</protein>
<keyword evidence="2" id="KW-1185">Reference proteome</keyword>
<evidence type="ECO:0000313" key="2">
    <source>
        <dbReference type="Proteomes" id="UP000688137"/>
    </source>
</evidence>
<reference evidence="1" key="1">
    <citation type="submission" date="2021-01" db="EMBL/GenBank/DDBJ databases">
        <authorList>
            <consortium name="Genoscope - CEA"/>
            <person name="William W."/>
        </authorList>
    </citation>
    <scope>NUCLEOTIDE SEQUENCE</scope>
</reference>
<proteinExistence type="predicted"/>